<dbReference type="InterPro" id="IPR043129">
    <property type="entry name" value="ATPase_NBD"/>
</dbReference>
<dbReference type="Proteomes" id="UP000502508">
    <property type="component" value="Chromosome"/>
</dbReference>
<reference evidence="1 2" key="1">
    <citation type="submission" date="2020-03" db="EMBL/GenBank/DDBJ databases">
        <title>Whole genome shotgun sequence of Phytohabitans flavus NBRC 107702.</title>
        <authorList>
            <person name="Komaki H."/>
            <person name="Tamura T."/>
        </authorList>
    </citation>
    <scope>NUCLEOTIDE SEQUENCE [LARGE SCALE GENOMIC DNA]</scope>
    <source>
        <strain evidence="1 2">NBRC 107702</strain>
    </source>
</reference>
<dbReference type="RefSeq" id="WP_232071028.1">
    <property type="nucleotide sequence ID" value="NZ_AP022870.1"/>
</dbReference>
<organism evidence="1 2">
    <name type="scientific">Phytohabitans flavus</name>
    <dbReference type="NCBI Taxonomy" id="1076124"/>
    <lineage>
        <taxon>Bacteria</taxon>
        <taxon>Bacillati</taxon>
        <taxon>Actinomycetota</taxon>
        <taxon>Actinomycetes</taxon>
        <taxon>Micromonosporales</taxon>
        <taxon>Micromonosporaceae</taxon>
    </lineage>
</organism>
<evidence type="ECO:0000313" key="2">
    <source>
        <dbReference type="Proteomes" id="UP000502508"/>
    </source>
</evidence>
<dbReference type="EMBL" id="AP022870">
    <property type="protein sequence ID" value="BCB74950.1"/>
    <property type="molecule type" value="Genomic_DNA"/>
</dbReference>
<name>A0A6F8XMA7_9ACTN</name>
<proteinExistence type="predicted"/>
<gene>
    <name evidence="1" type="ORF">Pflav_013600</name>
</gene>
<evidence type="ECO:0000313" key="1">
    <source>
        <dbReference type="EMBL" id="BCB74950.1"/>
    </source>
</evidence>
<evidence type="ECO:0008006" key="3">
    <source>
        <dbReference type="Google" id="ProtNLM"/>
    </source>
</evidence>
<protein>
    <recommendedName>
        <fullName evidence="3">Hsp70 family protein</fullName>
    </recommendedName>
</protein>
<dbReference type="AlphaFoldDB" id="A0A6F8XMA7"/>
<reference evidence="1 2" key="2">
    <citation type="submission" date="2020-03" db="EMBL/GenBank/DDBJ databases">
        <authorList>
            <person name="Ichikawa N."/>
            <person name="Kimura A."/>
            <person name="Kitahashi Y."/>
            <person name="Uohara A."/>
        </authorList>
    </citation>
    <scope>NUCLEOTIDE SEQUENCE [LARGE SCALE GENOMIC DNA]</scope>
    <source>
        <strain evidence="1 2">NBRC 107702</strain>
    </source>
</reference>
<dbReference type="SUPFAM" id="SSF53067">
    <property type="entry name" value="Actin-like ATPase domain"/>
    <property type="match status" value="1"/>
</dbReference>
<accession>A0A6F8XMA7</accession>
<keyword evidence="2" id="KW-1185">Reference proteome</keyword>
<sequence length="79" mass="8388">MLGVDFGTSHTVAVLVRPDGRVLPLLFDGWPVLGSAVHVGVGGEVRVGRDAEFAARQDPSGFEPHPKRWVGDDNLLLAG</sequence>
<dbReference type="KEGG" id="pfla:Pflav_013600"/>
<dbReference type="Gene3D" id="3.30.420.40">
    <property type="match status" value="1"/>
</dbReference>